<dbReference type="Proteomes" id="UP000001551">
    <property type="component" value="Chromosome"/>
</dbReference>
<feature type="compositionally biased region" description="Polar residues" evidence="1">
    <location>
        <begin position="128"/>
        <end position="139"/>
    </location>
</feature>
<proteinExistence type="predicted"/>
<dbReference type="HOGENOM" id="CLU_111930_0_0_9"/>
<sequence>MKSFRLAAVVAVTVSTAVLLVTLSGCSKKASASTASGTGATSGQNARGNFGNMEQRVKDGLSELVSAGTITQAQADKIQTALTQNLGQRMQNASGAGAPSGSGSRPQWNGSGPSGSGEPNGSGRGERQSQLLDSLVSDGTITQEQADAVIQKLFSFNRGSQSGDQSVSSQS</sequence>
<evidence type="ECO:0000313" key="2">
    <source>
        <dbReference type="EMBL" id="ADU26694.1"/>
    </source>
</evidence>
<evidence type="ECO:0000313" key="3">
    <source>
        <dbReference type="Proteomes" id="UP000001551"/>
    </source>
</evidence>
<organism evidence="2 3">
    <name type="scientific">Ethanoligenens harbinense (strain DSM 18485 / JCM 12961 / CGMCC 1.5033 / YUAN-3)</name>
    <dbReference type="NCBI Taxonomy" id="663278"/>
    <lineage>
        <taxon>Bacteria</taxon>
        <taxon>Bacillati</taxon>
        <taxon>Bacillota</taxon>
        <taxon>Clostridia</taxon>
        <taxon>Eubacteriales</taxon>
        <taxon>Oscillospiraceae</taxon>
        <taxon>Ethanoligenens</taxon>
    </lineage>
</organism>
<feature type="compositionally biased region" description="Low complexity" evidence="1">
    <location>
        <begin position="30"/>
        <end position="43"/>
    </location>
</feature>
<dbReference type="STRING" id="663278.Ethha_1143"/>
<reference evidence="2 3" key="1">
    <citation type="submission" date="2010-12" db="EMBL/GenBank/DDBJ databases">
        <title>Complete sequence of Ethanoligenens harbinense YUAN-3.</title>
        <authorList>
            <person name="Lucas S."/>
            <person name="Copeland A."/>
            <person name="Lapidus A."/>
            <person name="Cheng J.-F."/>
            <person name="Bruce D."/>
            <person name="Goodwin L."/>
            <person name="Pitluck S."/>
            <person name="Chertkov O."/>
            <person name="Misra M."/>
            <person name="Detter J.C."/>
            <person name="Han C."/>
            <person name="Tapia R."/>
            <person name="Land M."/>
            <person name="Hauser L."/>
            <person name="Jeffries C."/>
            <person name="Kyrpides N."/>
            <person name="Ivanova N."/>
            <person name="Mikhailova N."/>
            <person name="Wang A."/>
            <person name="Mouttaki H."/>
            <person name="He Z."/>
            <person name="Zhou J."/>
            <person name="Hemme C.L."/>
            <person name="Woyke T."/>
        </authorList>
    </citation>
    <scope>NUCLEOTIDE SEQUENCE [LARGE SCALE GENOMIC DNA]</scope>
    <source>
        <strain evidence="3">DSM 18485 / JCM 12961 / CGMCC 1.5033 / YUAN-3</strain>
    </source>
</reference>
<protein>
    <submittedName>
        <fullName evidence="2">Uncharacterized protein</fullName>
    </submittedName>
</protein>
<feature type="region of interest" description="Disordered" evidence="1">
    <location>
        <begin position="81"/>
        <end position="139"/>
    </location>
</feature>
<feature type="region of interest" description="Disordered" evidence="1">
    <location>
        <begin position="30"/>
        <end position="51"/>
    </location>
</feature>
<name>E6U4Y8_ETHHY</name>
<dbReference type="PROSITE" id="PS51257">
    <property type="entry name" value="PROKAR_LIPOPROTEIN"/>
    <property type="match status" value="1"/>
</dbReference>
<dbReference type="KEGG" id="eha:Ethha_1143"/>
<feature type="compositionally biased region" description="Polar residues" evidence="1">
    <location>
        <begin position="81"/>
        <end position="92"/>
    </location>
</feature>
<dbReference type="AlphaFoldDB" id="E6U4Y8"/>
<dbReference type="EMBL" id="CP002400">
    <property type="protein sequence ID" value="ADU26694.1"/>
    <property type="molecule type" value="Genomic_DNA"/>
</dbReference>
<gene>
    <name evidence="2" type="ordered locus">Ethha_1143</name>
</gene>
<dbReference type="eggNOG" id="ENOG50336PJ">
    <property type="taxonomic scope" value="Bacteria"/>
</dbReference>
<keyword evidence="3" id="KW-1185">Reference proteome</keyword>
<accession>E6U4Y8</accession>
<feature type="compositionally biased region" description="Low complexity" evidence="1">
    <location>
        <begin position="93"/>
        <end position="104"/>
    </location>
</feature>
<feature type="compositionally biased region" description="Gly residues" evidence="1">
    <location>
        <begin position="112"/>
        <end position="123"/>
    </location>
</feature>
<dbReference type="RefSeq" id="WP_013485055.1">
    <property type="nucleotide sequence ID" value="NC_014828.1"/>
</dbReference>
<evidence type="ECO:0000256" key="1">
    <source>
        <dbReference type="SAM" id="MobiDB-lite"/>
    </source>
</evidence>